<protein>
    <submittedName>
        <fullName evidence="2">Uncharacterized protein</fullName>
    </submittedName>
</protein>
<evidence type="ECO:0000313" key="1">
    <source>
        <dbReference type="Proteomes" id="UP000887565"/>
    </source>
</evidence>
<keyword evidence="1" id="KW-1185">Reference proteome</keyword>
<organism evidence="1 2">
    <name type="scientific">Romanomermis culicivorax</name>
    <name type="common">Nematode worm</name>
    <dbReference type="NCBI Taxonomy" id="13658"/>
    <lineage>
        <taxon>Eukaryota</taxon>
        <taxon>Metazoa</taxon>
        <taxon>Ecdysozoa</taxon>
        <taxon>Nematoda</taxon>
        <taxon>Enoplea</taxon>
        <taxon>Dorylaimia</taxon>
        <taxon>Mermithida</taxon>
        <taxon>Mermithoidea</taxon>
        <taxon>Mermithidae</taxon>
        <taxon>Romanomermis</taxon>
    </lineage>
</organism>
<dbReference type="AlphaFoldDB" id="A0A915IJ40"/>
<dbReference type="WBParaSite" id="nRc.2.0.1.t13397-RA">
    <property type="protein sequence ID" value="nRc.2.0.1.t13397-RA"/>
    <property type="gene ID" value="nRc.2.0.1.g13397"/>
</dbReference>
<evidence type="ECO:0000313" key="2">
    <source>
        <dbReference type="WBParaSite" id="nRc.2.0.1.t13397-RA"/>
    </source>
</evidence>
<accession>A0A915IJ40</accession>
<reference evidence="2" key="1">
    <citation type="submission" date="2022-11" db="UniProtKB">
        <authorList>
            <consortium name="WormBaseParasite"/>
        </authorList>
    </citation>
    <scope>IDENTIFICATION</scope>
</reference>
<dbReference type="Proteomes" id="UP000887565">
    <property type="component" value="Unplaced"/>
</dbReference>
<sequence length="103" mass="12004">MLKDGIIDYITILATNTQHRILFLHWLQQKPNIINIRTHQLLADERLQTTKCSGFLGIKCTELTVKSAVEIPPKDLKEFTHSVVYNNMESFYGEKKSRKSRKE</sequence>
<name>A0A915IJ40_ROMCU</name>
<proteinExistence type="predicted"/>